<dbReference type="PANTHER" id="PTHR33154:SF18">
    <property type="entry name" value="ARSENICAL RESISTANCE OPERON REPRESSOR"/>
    <property type="match status" value="1"/>
</dbReference>
<dbReference type="InterPro" id="IPR036390">
    <property type="entry name" value="WH_DNA-bd_sf"/>
</dbReference>
<name>A0ABV9QHJ2_9FIRM</name>
<dbReference type="Proteomes" id="UP001595916">
    <property type="component" value="Unassembled WGS sequence"/>
</dbReference>
<dbReference type="SMART" id="SM00418">
    <property type="entry name" value="HTH_ARSR"/>
    <property type="match status" value="1"/>
</dbReference>
<dbReference type="EMBL" id="JBHSHL010000002">
    <property type="protein sequence ID" value="MFC4803477.1"/>
    <property type="molecule type" value="Genomic_DNA"/>
</dbReference>
<dbReference type="InterPro" id="IPR036388">
    <property type="entry name" value="WH-like_DNA-bd_sf"/>
</dbReference>
<dbReference type="InterPro" id="IPR011991">
    <property type="entry name" value="ArsR-like_HTH"/>
</dbReference>
<reference evidence="6" key="1">
    <citation type="journal article" date="2019" name="Int. J. Syst. Evol. Microbiol.">
        <title>The Global Catalogue of Microorganisms (GCM) 10K type strain sequencing project: providing services to taxonomists for standard genome sequencing and annotation.</title>
        <authorList>
            <consortium name="The Broad Institute Genomics Platform"/>
            <consortium name="The Broad Institute Genome Sequencing Center for Infectious Disease"/>
            <person name="Wu L."/>
            <person name="Ma J."/>
        </authorList>
    </citation>
    <scope>NUCLEOTIDE SEQUENCE [LARGE SCALE GENOMIC DNA]</scope>
    <source>
        <strain evidence="6">CCUG 46385</strain>
    </source>
</reference>
<keyword evidence="6" id="KW-1185">Reference proteome</keyword>
<dbReference type="SUPFAM" id="SSF46785">
    <property type="entry name" value="Winged helix' DNA-binding domain"/>
    <property type="match status" value="1"/>
</dbReference>
<keyword evidence="2" id="KW-0238">DNA-binding</keyword>
<dbReference type="InterPro" id="IPR001845">
    <property type="entry name" value="HTH_ArsR_DNA-bd_dom"/>
</dbReference>
<dbReference type="Gene3D" id="1.10.10.10">
    <property type="entry name" value="Winged helix-like DNA-binding domain superfamily/Winged helix DNA-binding domain"/>
    <property type="match status" value="1"/>
</dbReference>
<dbReference type="NCBIfam" id="NF033788">
    <property type="entry name" value="HTH_metalloreg"/>
    <property type="match status" value="1"/>
</dbReference>
<protein>
    <submittedName>
        <fullName evidence="5">ArsR/SmtB family transcription factor</fullName>
    </submittedName>
</protein>
<gene>
    <name evidence="5" type="ORF">ACFO4R_00130</name>
</gene>
<accession>A0ABV9QHJ2</accession>
<evidence type="ECO:0000256" key="1">
    <source>
        <dbReference type="ARBA" id="ARBA00023015"/>
    </source>
</evidence>
<organism evidence="5 6">
    <name type="scientific">Filifactor villosus</name>
    <dbReference type="NCBI Taxonomy" id="29374"/>
    <lineage>
        <taxon>Bacteria</taxon>
        <taxon>Bacillati</taxon>
        <taxon>Bacillota</taxon>
        <taxon>Clostridia</taxon>
        <taxon>Peptostreptococcales</taxon>
        <taxon>Filifactoraceae</taxon>
        <taxon>Filifactor</taxon>
    </lineage>
</organism>
<dbReference type="CDD" id="cd00090">
    <property type="entry name" value="HTH_ARSR"/>
    <property type="match status" value="1"/>
</dbReference>
<sequence>MKKERLPHHHGDEKELLRLREELQEVETFRATSEIFKQLGDVTRLRLFWILCHCEECVINLSAMLEMSSPAVSHHLRALKQRDLIISNRRGKEVYYRISDTDRSRLLHETLDRLMSIGCWK</sequence>
<evidence type="ECO:0000256" key="3">
    <source>
        <dbReference type="ARBA" id="ARBA00023163"/>
    </source>
</evidence>
<evidence type="ECO:0000256" key="2">
    <source>
        <dbReference type="ARBA" id="ARBA00023125"/>
    </source>
</evidence>
<dbReference type="PROSITE" id="PS50987">
    <property type="entry name" value="HTH_ARSR_2"/>
    <property type="match status" value="1"/>
</dbReference>
<dbReference type="PRINTS" id="PR00778">
    <property type="entry name" value="HTHARSR"/>
</dbReference>
<dbReference type="InterPro" id="IPR051081">
    <property type="entry name" value="HTH_MetalResp_TranReg"/>
</dbReference>
<dbReference type="Pfam" id="PF01022">
    <property type="entry name" value="HTH_5"/>
    <property type="match status" value="1"/>
</dbReference>
<dbReference type="PANTHER" id="PTHR33154">
    <property type="entry name" value="TRANSCRIPTIONAL REGULATOR, ARSR FAMILY"/>
    <property type="match status" value="1"/>
</dbReference>
<feature type="domain" description="HTH arsR-type" evidence="4">
    <location>
        <begin position="23"/>
        <end position="118"/>
    </location>
</feature>
<dbReference type="RefSeq" id="WP_379786912.1">
    <property type="nucleotide sequence ID" value="NZ_JBHSHL010000002.1"/>
</dbReference>
<evidence type="ECO:0000313" key="5">
    <source>
        <dbReference type="EMBL" id="MFC4803477.1"/>
    </source>
</evidence>
<keyword evidence="3" id="KW-0804">Transcription</keyword>
<proteinExistence type="predicted"/>
<comment type="caution">
    <text evidence="5">The sequence shown here is derived from an EMBL/GenBank/DDBJ whole genome shotgun (WGS) entry which is preliminary data.</text>
</comment>
<evidence type="ECO:0000259" key="4">
    <source>
        <dbReference type="PROSITE" id="PS50987"/>
    </source>
</evidence>
<keyword evidence="1" id="KW-0805">Transcription regulation</keyword>
<evidence type="ECO:0000313" key="6">
    <source>
        <dbReference type="Proteomes" id="UP001595916"/>
    </source>
</evidence>